<gene>
    <name evidence="2" type="ORF">PSU93_10240</name>
</gene>
<name>A0AA43TM01_9GAMM</name>
<dbReference type="Proteomes" id="UP001160519">
    <property type="component" value="Unassembled WGS sequence"/>
</dbReference>
<dbReference type="SUPFAM" id="SSF49367">
    <property type="entry name" value="Superoxide reductase-like"/>
    <property type="match status" value="1"/>
</dbReference>
<dbReference type="AlphaFoldDB" id="A0AA43TM01"/>
<reference evidence="2" key="1">
    <citation type="submission" date="2023-01" db="EMBL/GenBank/DDBJ databases">
        <title>Biogeochemical cycle of methane in antarctic sediments.</title>
        <authorList>
            <person name="Roldan D.M."/>
            <person name="Menes R.J."/>
        </authorList>
    </citation>
    <scope>NUCLEOTIDE SEQUENCE [LARGE SCALE GENOMIC DNA]</scope>
    <source>
        <strain evidence="2">K-2018 MAG008</strain>
    </source>
</reference>
<protein>
    <submittedName>
        <fullName evidence="2">Desulfoferrodoxin family protein</fullName>
    </submittedName>
</protein>
<dbReference type="GO" id="GO:0005506">
    <property type="term" value="F:iron ion binding"/>
    <property type="evidence" value="ECO:0007669"/>
    <property type="project" value="InterPro"/>
</dbReference>
<comment type="caution">
    <text evidence="2">The sequence shown here is derived from an EMBL/GenBank/DDBJ whole genome shotgun (WGS) entry which is preliminary data.</text>
</comment>
<accession>A0AA43TM01</accession>
<keyword evidence="3" id="KW-1185">Reference proteome</keyword>
<sequence length="141" mass="15675">MERRDFIRLSVASVGAGIIAPTIALADSSKPAVGADIYYTKEAPGRWSEKVATHLPNIEIEKAGGKVTVKIVTAHEMKGYEHYIVKHVLLDQNYKFIDEKLFDPTKDQAAISTFTLHDYSGPIYALSLCNKHDLWLNGTEV</sequence>
<evidence type="ECO:0000259" key="1">
    <source>
        <dbReference type="Pfam" id="PF01880"/>
    </source>
</evidence>
<dbReference type="Pfam" id="PF01880">
    <property type="entry name" value="Desulfoferrodox"/>
    <property type="match status" value="1"/>
</dbReference>
<organism evidence="2 3">
    <name type="scientific">Candidatus Methylobacter titanis</name>
    <dbReference type="NCBI Taxonomy" id="3053457"/>
    <lineage>
        <taxon>Bacteria</taxon>
        <taxon>Pseudomonadati</taxon>
        <taxon>Pseudomonadota</taxon>
        <taxon>Gammaproteobacteria</taxon>
        <taxon>Methylococcales</taxon>
        <taxon>Methylococcaceae</taxon>
        <taxon>Methylobacter</taxon>
    </lineage>
</organism>
<dbReference type="InterPro" id="IPR002742">
    <property type="entry name" value="Desulfoferrodoxin_Fe-bd_dom"/>
</dbReference>
<dbReference type="Gene3D" id="2.60.40.730">
    <property type="entry name" value="SOR catalytic domain"/>
    <property type="match status" value="1"/>
</dbReference>
<evidence type="ECO:0000313" key="2">
    <source>
        <dbReference type="EMBL" id="MDI1231518.1"/>
    </source>
</evidence>
<evidence type="ECO:0000313" key="3">
    <source>
        <dbReference type="Proteomes" id="UP001160519"/>
    </source>
</evidence>
<dbReference type="EMBL" id="JAQSDF010000031">
    <property type="protein sequence ID" value="MDI1231518.1"/>
    <property type="molecule type" value="Genomic_DNA"/>
</dbReference>
<feature type="domain" description="Desulfoferrodoxin ferrous iron-binding" evidence="1">
    <location>
        <begin position="49"/>
        <end position="136"/>
    </location>
</feature>
<dbReference type="InterPro" id="IPR036073">
    <property type="entry name" value="Desulfoferrodoxin_Fe-bd_dom_sf"/>
</dbReference>
<dbReference type="GO" id="GO:0016491">
    <property type="term" value="F:oxidoreductase activity"/>
    <property type="evidence" value="ECO:0007669"/>
    <property type="project" value="InterPro"/>
</dbReference>
<proteinExistence type="predicted"/>